<feature type="compositionally biased region" description="Low complexity" evidence="1">
    <location>
        <begin position="323"/>
        <end position="334"/>
    </location>
</feature>
<feature type="region of interest" description="Disordered" evidence="1">
    <location>
        <begin position="114"/>
        <end position="251"/>
    </location>
</feature>
<gene>
    <name evidence="2" type="ORF">Z043_105675</name>
</gene>
<evidence type="ECO:0000313" key="3">
    <source>
        <dbReference type="Proteomes" id="UP000034805"/>
    </source>
</evidence>
<proteinExistence type="predicted"/>
<dbReference type="Proteomes" id="UP000034805">
    <property type="component" value="Unassembled WGS sequence"/>
</dbReference>
<comment type="caution">
    <text evidence="2">The sequence shown here is derived from an EMBL/GenBank/DDBJ whole genome shotgun (WGS) entry which is preliminary data.</text>
</comment>
<protein>
    <submittedName>
        <fullName evidence="2">Uncharacterized protein</fullName>
    </submittedName>
</protein>
<dbReference type="EMBL" id="JARO02001554">
    <property type="protein sequence ID" value="KPP75102.1"/>
    <property type="molecule type" value="Genomic_DNA"/>
</dbReference>
<feature type="compositionally biased region" description="Basic and acidic residues" evidence="1">
    <location>
        <begin position="209"/>
        <end position="223"/>
    </location>
</feature>
<dbReference type="AlphaFoldDB" id="A0A0P7Z3F8"/>
<name>A0A0P7Z3F8_SCLFO</name>
<organism evidence="2 3">
    <name type="scientific">Scleropages formosus</name>
    <name type="common">Asian bonytongue</name>
    <name type="synonym">Osteoglossum formosum</name>
    <dbReference type="NCBI Taxonomy" id="113540"/>
    <lineage>
        <taxon>Eukaryota</taxon>
        <taxon>Metazoa</taxon>
        <taxon>Chordata</taxon>
        <taxon>Craniata</taxon>
        <taxon>Vertebrata</taxon>
        <taxon>Euteleostomi</taxon>
        <taxon>Actinopterygii</taxon>
        <taxon>Neopterygii</taxon>
        <taxon>Teleostei</taxon>
        <taxon>Osteoglossocephala</taxon>
        <taxon>Osteoglossomorpha</taxon>
        <taxon>Osteoglossiformes</taxon>
        <taxon>Osteoglossidae</taxon>
        <taxon>Scleropages</taxon>
    </lineage>
</organism>
<evidence type="ECO:0000313" key="2">
    <source>
        <dbReference type="EMBL" id="KPP75102.1"/>
    </source>
</evidence>
<reference evidence="2 3" key="1">
    <citation type="submission" date="2015-08" db="EMBL/GenBank/DDBJ databases">
        <title>The genome of the Asian arowana (Scleropages formosus).</title>
        <authorList>
            <person name="Tan M.H."/>
            <person name="Gan H.M."/>
            <person name="Croft L.J."/>
            <person name="Austin C.M."/>
        </authorList>
    </citation>
    <scope>NUCLEOTIDE SEQUENCE [LARGE SCALE GENOMIC DNA]</scope>
    <source>
        <strain evidence="2">Aro1</strain>
    </source>
</reference>
<feature type="non-terminal residue" evidence="2">
    <location>
        <position position="334"/>
    </location>
</feature>
<accession>A0A0P7Z3F8</accession>
<feature type="region of interest" description="Disordered" evidence="1">
    <location>
        <begin position="310"/>
        <end position="334"/>
    </location>
</feature>
<evidence type="ECO:0000256" key="1">
    <source>
        <dbReference type="SAM" id="MobiDB-lite"/>
    </source>
</evidence>
<sequence length="334" mass="36163">MHSAVRADEELSVLSPSSRSLYSHLPPRGPHDVCNISSDWLVIPAQASRCSMIVALAAHRIRREGDVTAPAEEKQSYPKGAVMHWYSGFGQVLHSGGSGVQVLLGVPCATLASHRGERTERSSIPPFELGGGEVGFQNPSASEQFEEALHSEVAPGTMKTSVHSGESKKENDCGELEPNPEHGRKAGVKGRGHTQDRAGHQSVIRHIKRDSNPRPARERDPDKPAAPPCPPSTLEQFTVSDHNLDSPEPGPMTGLEPFMVRRLSGRSVQLPPLVFRQAEQYYCERKTEPEHIPTRPTTLPLRTPPLIAITTTDSSRVGGRGGAAAQRVGPRPAL</sequence>